<dbReference type="SUPFAM" id="SSF53448">
    <property type="entry name" value="Nucleotide-diphospho-sugar transferases"/>
    <property type="match status" value="1"/>
</dbReference>
<evidence type="ECO:0000256" key="8">
    <source>
        <dbReference type="ARBA" id="ARBA00022824"/>
    </source>
</evidence>
<feature type="domain" description="UGGT thioredoxin-like" evidence="14">
    <location>
        <begin position="35"/>
        <end position="215"/>
    </location>
</feature>
<dbReference type="InterPro" id="IPR040692">
    <property type="entry name" value="UGGT_TRXL_3"/>
</dbReference>
<dbReference type="Gene3D" id="3.90.550.10">
    <property type="entry name" value="Spore Coat Polysaccharide Biosynthesis Protein SpsA, Chain A"/>
    <property type="match status" value="1"/>
</dbReference>
<dbReference type="Pfam" id="PF06427">
    <property type="entry name" value="UDP-g_GGTase"/>
    <property type="match status" value="1"/>
</dbReference>
<dbReference type="InterPro" id="IPR029044">
    <property type="entry name" value="Nucleotide-diphossugar_trans"/>
</dbReference>
<dbReference type="InterPro" id="IPR040525">
    <property type="entry name" value="UGGT_TRXL_4"/>
</dbReference>
<evidence type="ECO:0000256" key="1">
    <source>
        <dbReference type="ARBA" id="ARBA00001913"/>
    </source>
</evidence>
<dbReference type="GO" id="GO:0051082">
    <property type="term" value="F:unfolded protein binding"/>
    <property type="evidence" value="ECO:0007669"/>
    <property type="project" value="TreeGrafter"/>
</dbReference>
<dbReference type="Pfam" id="PF18402">
    <property type="entry name" value="Thioredoxin_14"/>
    <property type="match status" value="1"/>
</dbReference>
<organism evidence="19 20">
    <name type="scientific">Acrobeloides nanus</name>
    <dbReference type="NCBI Taxonomy" id="290746"/>
    <lineage>
        <taxon>Eukaryota</taxon>
        <taxon>Metazoa</taxon>
        <taxon>Ecdysozoa</taxon>
        <taxon>Nematoda</taxon>
        <taxon>Chromadorea</taxon>
        <taxon>Rhabditida</taxon>
        <taxon>Tylenchina</taxon>
        <taxon>Cephalobomorpha</taxon>
        <taxon>Cephaloboidea</taxon>
        <taxon>Cephalobidae</taxon>
        <taxon>Acrobeloides</taxon>
    </lineage>
</organism>
<feature type="chain" id="PRO_5037041818" evidence="13">
    <location>
        <begin position="22"/>
        <end position="1524"/>
    </location>
</feature>
<keyword evidence="7 13" id="KW-0732">Signal</keyword>
<keyword evidence="8" id="KW-0256">Endoplasmic reticulum</keyword>
<evidence type="ECO:0000256" key="13">
    <source>
        <dbReference type="SAM" id="SignalP"/>
    </source>
</evidence>
<dbReference type="Pfam" id="PF18403">
    <property type="entry name" value="Thioredoxin_15"/>
    <property type="match status" value="1"/>
</dbReference>
<comment type="function">
    <text evidence="10">Recognizes glycoproteins with minor folding defects. Reglucosylates single N-glycans near the misfolded part of the protein, thus providing quality control for protein folding in the endoplasmic reticulum. Reglucosylated proteins are recognized by calreticulin for recycling to the endoplasmic reticulum and refolding or degradation.</text>
</comment>
<dbReference type="Pfam" id="PF18401">
    <property type="entry name" value="Thioredoxin_13"/>
    <property type="match status" value="1"/>
</dbReference>
<evidence type="ECO:0000256" key="7">
    <source>
        <dbReference type="ARBA" id="ARBA00022729"/>
    </source>
</evidence>
<evidence type="ECO:0000256" key="12">
    <source>
        <dbReference type="SAM" id="MobiDB-lite"/>
    </source>
</evidence>
<keyword evidence="19" id="KW-1185">Reference proteome</keyword>
<dbReference type="InterPro" id="IPR009448">
    <property type="entry name" value="UDP-g_GGtrans"/>
</dbReference>
<comment type="pathway">
    <text evidence="3">Protein modification; protein glycosylation.</text>
</comment>
<evidence type="ECO:0000259" key="16">
    <source>
        <dbReference type="Pfam" id="PF18402"/>
    </source>
</evidence>
<dbReference type="InterPro" id="IPR040497">
    <property type="entry name" value="Glyco_transf_24"/>
</dbReference>
<protein>
    <submittedName>
        <fullName evidence="20">UDP-glucose:glycoprotein glucosyltransferase</fullName>
    </submittedName>
</protein>
<evidence type="ECO:0000256" key="2">
    <source>
        <dbReference type="ARBA" id="ARBA00004319"/>
    </source>
</evidence>
<dbReference type="Proteomes" id="UP000887540">
    <property type="component" value="Unplaced"/>
</dbReference>
<feature type="domain" description="UGGT thioredoxin-like" evidence="15">
    <location>
        <begin position="289"/>
        <end position="419"/>
    </location>
</feature>
<evidence type="ECO:0000313" key="19">
    <source>
        <dbReference type="Proteomes" id="UP000887540"/>
    </source>
</evidence>
<sequence>MWLTWVYSLFILSSLFTYLNGKSVITSLHSKWDHTSFLAETSEFIAKEGNNYFWDFLDHITDKVVPEQWNTRTHEKEFDTAVKQAVSVLSDARSDLLKFALALRLYSPKIQVFQQIAEGYTESGSCGTFIDLHGKVLCSVAELEAEIKKVGSSDPPTTYTIDHFFPTKQEDLPLAILYSELGTSEFAVFHRALKLQAKTDKIRYVFRHFSKDQRNSTKVGLSGYGVELAIKNTEYKAVDDSQEKKVEHSDEDYIEEDNDIHGFNFNVLRKNNEELRDALKQFKIHLLETEELSPLKQWEVSDISFLAAQKIVDAPPEEALSTLVDISQNFPTRARSLVQTRLKNDFRLEVEVNQHIFEQELQLSEGDNAFLLNGINIDVDSLDIFQLFEMIAQEEKMASAFYQMGFRREYLSLLHNLDLSEDKVSYGIDFRDAYPEYINNLDKDKAYRDWGNSVKLMLQPYFPGMIRPIARNFYTLVAVIDPGAPESRSIMKILHSFYVHQVPLRIGFVFVVNDDKTVSGKDDVGVALLNLYNFAKMDRTPAKAINLVTTLLDDLQESQRELTVGEVHKYFKQTFSDQDIDDVFSSDSDYDTGRTAGKAFIERSGLQGLPKVILNGIILDEAGTKADKIEETILMQVMKQTPILQRAIMSGKLTDKDNVQNWLLSQPDILPRLNNRLLAPPSMHLPLNDVFPCSTTTLVKFNALTFDQKAQCIVEKMKYLTKTEETTTHWLNVWLVTDLDSLEGRELLSNALKALKKSNNMRLAVIHNGEVSPPSDKSPKISRLIHTIIRLLPNNLSKQILVKLQKEETVQKVLSSGGDIDEIAVHGMNLESFKKEAKLLSNEQLQIEAAFAENVLGLKKNDRAIIVNGMLYGPFGEGEKFEAEDFNLLEKIAERKGAKSIAEQIEKWEVDRESGKASDVVLRSIATIGRYAVKKPRTFVTLHSDTESVVNLIADDPKRAILEISAIVDPLSKGAQKLAPILLTLTKVVNSDVKLIMNPKAKLSELPLKRFYRYALNEEPTFDANGAAVAPTILFSNLPSKQLLTLNVIAPDSWMIQPVYSEYDLDNIKMQTVKQDALARFELSHILLEGHCFDEVTGSPPRGLQFILGTKINPSMFDTIVMANLGYFQLKASPGAWTLQLREGKSSGIYDITNTTNAEGPAIDGQVKVLIDSFNGKVVRVRTTKKPGMEKKNLLSDNEGGDMDIEDDDEQSQSIWSSLSNKLGGGEKHEVINIFSLASGHLYERFMRIMILSVMKNTKHPVKFWLLNNYLSPQFRETLPQMAKQYNFEYELVEYKWPRWLHQQTEKQRIMWGYKLLFLDVLFPLNVKKIIFVDADQVVRADMMELMELDLDGAPYGYTPFCDSRTSMEGFRFWKKGYWATHLAGRKYHISALYVVDLVKFRQIAAGDRLRGQYQGLSADPNSLSNLDQDLPNNMIHQVRIKSLPQEWLWCETWCSDESKASAKTIDLCNNPQTKEPKLDSAHRIIKEWTEYDDEIKQLLQSDDSQSKQEETTQGHIHDKGGEL</sequence>
<comment type="catalytic activity">
    <reaction evidence="11">
        <text>N(4)-(alpha-D-Man-(1-&gt;2)-alpha-D-Man-(1-&gt;2)-alpha-D-Man-(1-&gt;3)-[alpha-D-Man-(1-&gt;2)-alpha-D-Man-(1-&gt;3)-[alpha-D-Man-(1-&gt;2)-alpha-D-Man-(1-&gt;6)]-alpha-D-Man-(1-&gt;6)]-beta-D-Man-(1-&gt;4)-beta-D-GlcNAc-(1-&gt;4)-beta-D-GlcNAc)-L-asparaginyl-[protein] (N-glucan mannose isomer 9A1,2,3B1,2,3) + UDP-alpha-D-glucose = N(4)-(alpha-D-Glc-(1-&gt;3)-alpha-D-Man-(1-&gt;2)-alpha-D-Man-(1-&gt;2)-alpha-D-Man-(1-&gt;3)-[alpha-D-Man-(1-&gt;2)-alpha-D-Man-(1-&gt;3)-[alpha-D-Man-(1-&gt;2)-alpha-D-Man-(1-&gt;6)]-alpha-D-Man-(1-&gt;6)]-beta-D-Man-(1-&gt;4)-beta-D-GlcNAc-(1-&gt;4)-beta-D-GlcNAc)-L-asparaginyl-[protein] + UDP + H(+)</text>
        <dbReference type="Rhea" id="RHEA:61304"/>
        <dbReference type="Rhea" id="RHEA-COMP:14356"/>
        <dbReference type="Rhea" id="RHEA-COMP:14357"/>
        <dbReference type="ChEBI" id="CHEBI:15378"/>
        <dbReference type="ChEBI" id="CHEBI:58223"/>
        <dbReference type="ChEBI" id="CHEBI:58885"/>
        <dbReference type="ChEBI" id="CHEBI:59080"/>
        <dbReference type="ChEBI" id="CHEBI:139493"/>
    </reaction>
</comment>
<evidence type="ECO:0000256" key="11">
    <source>
        <dbReference type="ARBA" id="ARBA00048456"/>
    </source>
</evidence>
<dbReference type="PANTHER" id="PTHR11226:SF0">
    <property type="entry name" value="UDP-GLUCOSE:GLYCOPROTEIN GLUCOSYLTRANSFERASE"/>
    <property type="match status" value="1"/>
</dbReference>
<dbReference type="Pfam" id="PF18404">
    <property type="entry name" value="Glyco_transf_24"/>
    <property type="match status" value="1"/>
</dbReference>
<comment type="cofactor">
    <cofactor evidence="1">
        <name>Ca(2+)</name>
        <dbReference type="ChEBI" id="CHEBI:29108"/>
    </cofactor>
</comment>
<feature type="region of interest" description="Disordered" evidence="12">
    <location>
        <begin position="1500"/>
        <end position="1524"/>
    </location>
</feature>
<evidence type="ECO:0000313" key="20">
    <source>
        <dbReference type="WBParaSite" id="ACRNAN_Path_190.g675.t1"/>
    </source>
</evidence>
<comment type="subcellular location">
    <subcellularLocation>
        <location evidence="2">Endoplasmic reticulum lumen</location>
    </subcellularLocation>
</comment>
<dbReference type="PANTHER" id="PTHR11226">
    <property type="entry name" value="UDP-GLUCOSE GLYCOPROTEIN:GLUCOSYLTRANSFERASE"/>
    <property type="match status" value="1"/>
</dbReference>
<reference evidence="20" key="1">
    <citation type="submission" date="2022-11" db="UniProtKB">
        <authorList>
            <consortium name="WormBaseParasite"/>
        </authorList>
    </citation>
    <scope>IDENTIFICATION</scope>
</reference>
<evidence type="ECO:0000256" key="5">
    <source>
        <dbReference type="ARBA" id="ARBA00022676"/>
    </source>
</evidence>
<dbReference type="InterPro" id="IPR040693">
    <property type="entry name" value="UGGT_TRXL_1"/>
</dbReference>
<evidence type="ECO:0000259" key="18">
    <source>
        <dbReference type="Pfam" id="PF18404"/>
    </source>
</evidence>
<feature type="domain" description="Glucosyltransferase 24 catalytic" evidence="18">
    <location>
        <begin position="1232"/>
        <end position="1499"/>
    </location>
</feature>
<evidence type="ECO:0000256" key="4">
    <source>
        <dbReference type="ARBA" id="ARBA00006351"/>
    </source>
</evidence>
<dbReference type="GO" id="GO:0018279">
    <property type="term" value="P:protein N-linked glycosylation via asparagine"/>
    <property type="evidence" value="ECO:0007669"/>
    <property type="project" value="TreeGrafter"/>
</dbReference>
<keyword evidence="6" id="KW-0808">Transferase</keyword>
<name>A0A914C391_9BILA</name>
<keyword evidence="9" id="KW-0325">Glycoprotein</keyword>
<evidence type="ECO:0000259" key="14">
    <source>
        <dbReference type="Pfam" id="PF18400"/>
    </source>
</evidence>
<feature type="compositionally biased region" description="Basic and acidic residues" evidence="12">
    <location>
        <begin position="1505"/>
        <end position="1524"/>
    </location>
</feature>
<evidence type="ECO:0000256" key="6">
    <source>
        <dbReference type="ARBA" id="ARBA00022679"/>
    </source>
</evidence>
<comment type="similarity">
    <text evidence="4">Belongs to the glycosyltransferase 8 family.</text>
</comment>
<feature type="domain" description="UDP-glucose:glycoprotein glucosyltransferase thioredoxin-like" evidence="17">
    <location>
        <begin position="706"/>
        <end position="924"/>
    </location>
</feature>
<keyword evidence="5" id="KW-0328">Glycosyltransferase</keyword>
<evidence type="ECO:0000259" key="17">
    <source>
        <dbReference type="Pfam" id="PF18403"/>
    </source>
</evidence>
<dbReference type="CDD" id="cd06432">
    <property type="entry name" value="GT8_HUGT1_C_like"/>
    <property type="match status" value="1"/>
</dbReference>
<evidence type="ECO:0000256" key="9">
    <source>
        <dbReference type="ARBA" id="ARBA00023180"/>
    </source>
</evidence>
<dbReference type="InterPro" id="IPR040694">
    <property type="entry name" value="UGGT_TRXL_2"/>
</dbReference>
<feature type="domain" description="UGGT thioredoxin-like" evidence="16">
    <location>
        <begin position="429"/>
        <end position="676"/>
    </location>
</feature>
<dbReference type="GO" id="GO:0003980">
    <property type="term" value="F:UDP-glucose:glycoprotein glucosyltransferase activity"/>
    <property type="evidence" value="ECO:0007669"/>
    <property type="project" value="InterPro"/>
</dbReference>
<feature type="signal peptide" evidence="13">
    <location>
        <begin position="1"/>
        <end position="21"/>
    </location>
</feature>
<dbReference type="Pfam" id="PF18400">
    <property type="entry name" value="Thioredoxin_12"/>
    <property type="match status" value="1"/>
</dbReference>
<dbReference type="GO" id="GO:0036503">
    <property type="term" value="P:ERAD pathway"/>
    <property type="evidence" value="ECO:0007669"/>
    <property type="project" value="TreeGrafter"/>
</dbReference>
<accession>A0A914C391</accession>
<dbReference type="FunFam" id="3.90.550.10:FF:000004">
    <property type="entry name" value="UDP-glucose glycoprotein glucosyltransferase 1"/>
    <property type="match status" value="1"/>
</dbReference>
<dbReference type="WBParaSite" id="ACRNAN_Path_190.g675.t1">
    <property type="protein sequence ID" value="ACRNAN_Path_190.g675.t1"/>
    <property type="gene ID" value="ACRNAN_Path_190.g675"/>
</dbReference>
<dbReference type="GO" id="GO:0005788">
    <property type="term" value="C:endoplasmic reticulum lumen"/>
    <property type="evidence" value="ECO:0007669"/>
    <property type="project" value="UniProtKB-SubCell"/>
</dbReference>
<proteinExistence type="inferred from homology"/>
<evidence type="ECO:0000259" key="15">
    <source>
        <dbReference type="Pfam" id="PF18401"/>
    </source>
</evidence>
<evidence type="ECO:0000256" key="10">
    <source>
        <dbReference type="ARBA" id="ARBA00045874"/>
    </source>
</evidence>
<evidence type="ECO:0000256" key="3">
    <source>
        <dbReference type="ARBA" id="ARBA00004922"/>
    </source>
</evidence>